<dbReference type="SMART" id="SM00326">
    <property type="entry name" value="SH3"/>
    <property type="match status" value="2"/>
</dbReference>
<feature type="region of interest" description="Disordered" evidence="3">
    <location>
        <begin position="81"/>
        <end position="180"/>
    </location>
</feature>
<feature type="compositionally biased region" description="Low complexity" evidence="3">
    <location>
        <begin position="106"/>
        <end position="117"/>
    </location>
</feature>
<dbReference type="PANTHER" id="PTHR12287:SF23">
    <property type="entry name" value="AROUSER, ISOFORM A-RELATED"/>
    <property type="match status" value="1"/>
</dbReference>
<organism evidence="6 7">
    <name type="scientific">Roridomyces roridus</name>
    <dbReference type="NCBI Taxonomy" id="1738132"/>
    <lineage>
        <taxon>Eukaryota</taxon>
        <taxon>Fungi</taxon>
        <taxon>Dikarya</taxon>
        <taxon>Basidiomycota</taxon>
        <taxon>Agaricomycotina</taxon>
        <taxon>Agaricomycetes</taxon>
        <taxon>Agaricomycetidae</taxon>
        <taxon>Agaricales</taxon>
        <taxon>Marasmiineae</taxon>
        <taxon>Mycenaceae</taxon>
        <taxon>Roridomyces</taxon>
    </lineage>
</organism>
<feature type="compositionally biased region" description="Polar residues" evidence="3">
    <location>
        <begin position="159"/>
        <end position="169"/>
    </location>
</feature>
<dbReference type="GO" id="GO:0004672">
    <property type="term" value="F:protein kinase activity"/>
    <property type="evidence" value="ECO:0007669"/>
    <property type="project" value="InterPro"/>
</dbReference>
<evidence type="ECO:0000259" key="4">
    <source>
        <dbReference type="PROSITE" id="PS50002"/>
    </source>
</evidence>
<evidence type="ECO:0000313" key="7">
    <source>
        <dbReference type="Proteomes" id="UP001221142"/>
    </source>
</evidence>
<feature type="domain" description="SH3" evidence="4">
    <location>
        <begin position="436"/>
        <end position="496"/>
    </location>
</feature>
<dbReference type="AlphaFoldDB" id="A0AAD7CEC8"/>
<sequence length="557" mass="61315">MAPELIAPEHFGGRFSRTQASDVYAFACVCVEVPASQYFNPARATEAAAMFAVMIGRRPERPYGMPDALWRLVSDCWSQNPRRRPSSTVVAQSMTLPISGRPKTPPSGSASSSVSPVDSHDPLHIDGPKPLAARSPEDSGRENQLQQQQRPGLGEEPTPTGNRMESSGANEALSDTDAVVSEARSEAERLIFPKEDHRLFRECNDVRGYAELLLDALREPFSDEQADIASDLLSKYQLFHQKCTTLQKFIMSRIPWASEGAERSRVGRDSAACAADGIATLEEKLLADLLDANERIMEASTFYDDVEPKRRRELVDTKKAELDVSAVPVEAPEPPQLPLLEQETEKTVESEAQPSVDRVEEPPLPPEGGTFTAVAVSSHEADPDDADDISVNLDEIVQVLDRVGKWWFVQTGDGRSGIVPSSHFTVIDSPAALRHKCRFKAEALYSLDAVDGSEDLSFAAGEILEILDDSKNWWRARKTSGSVGKVPSRYFVALQPLRALSGWRDTGGFPSRKASFWTFAFARGVTSVWLSKRLESHATLFPLNVSRGFLRKEGCLG</sequence>
<gene>
    <name evidence="6" type="ORF">FB45DRAFT_179974</name>
</gene>
<dbReference type="InterPro" id="IPR011009">
    <property type="entry name" value="Kinase-like_dom_sf"/>
</dbReference>
<feature type="domain" description="SH3" evidence="4">
    <location>
        <begin position="368"/>
        <end position="429"/>
    </location>
</feature>
<evidence type="ECO:0000256" key="2">
    <source>
        <dbReference type="PROSITE-ProRule" id="PRU00192"/>
    </source>
</evidence>
<dbReference type="PROSITE" id="PS50011">
    <property type="entry name" value="PROTEIN_KINASE_DOM"/>
    <property type="match status" value="1"/>
</dbReference>
<dbReference type="GO" id="GO:0005524">
    <property type="term" value="F:ATP binding"/>
    <property type="evidence" value="ECO:0007669"/>
    <property type="project" value="InterPro"/>
</dbReference>
<comment type="caution">
    <text evidence="6">The sequence shown here is derived from an EMBL/GenBank/DDBJ whole genome shotgun (WGS) entry which is preliminary data.</text>
</comment>
<dbReference type="SUPFAM" id="SSF89009">
    <property type="entry name" value="GAT-like domain"/>
    <property type="match status" value="1"/>
</dbReference>
<dbReference type="Pfam" id="PF00018">
    <property type="entry name" value="SH3_1"/>
    <property type="match status" value="2"/>
</dbReference>
<dbReference type="GO" id="GO:0003779">
    <property type="term" value="F:actin binding"/>
    <property type="evidence" value="ECO:0007669"/>
    <property type="project" value="TreeGrafter"/>
</dbReference>
<dbReference type="InterPro" id="IPR000719">
    <property type="entry name" value="Prot_kinase_dom"/>
</dbReference>
<feature type="domain" description="Protein kinase" evidence="5">
    <location>
        <begin position="1"/>
        <end position="96"/>
    </location>
</feature>
<dbReference type="Gene3D" id="2.30.30.40">
    <property type="entry name" value="SH3 Domains"/>
    <property type="match status" value="2"/>
</dbReference>
<dbReference type="PANTHER" id="PTHR12287">
    <property type="entry name" value="EPIDERMAL GROWTH FACTOR RECEPTOR KINASE SUBSTRATE EPS8-RELATED PROTEIN"/>
    <property type="match status" value="1"/>
</dbReference>
<evidence type="ECO:0000259" key="5">
    <source>
        <dbReference type="PROSITE" id="PS50011"/>
    </source>
</evidence>
<reference evidence="6" key="1">
    <citation type="submission" date="2023-03" db="EMBL/GenBank/DDBJ databases">
        <title>Massive genome expansion in bonnet fungi (Mycena s.s.) driven by repeated elements and novel gene families across ecological guilds.</title>
        <authorList>
            <consortium name="Lawrence Berkeley National Laboratory"/>
            <person name="Harder C.B."/>
            <person name="Miyauchi S."/>
            <person name="Viragh M."/>
            <person name="Kuo A."/>
            <person name="Thoen E."/>
            <person name="Andreopoulos B."/>
            <person name="Lu D."/>
            <person name="Skrede I."/>
            <person name="Drula E."/>
            <person name="Henrissat B."/>
            <person name="Morin E."/>
            <person name="Kohler A."/>
            <person name="Barry K."/>
            <person name="LaButti K."/>
            <person name="Morin E."/>
            <person name="Salamov A."/>
            <person name="Lipzen A."/>
            <person name="Mereny Z."/>
            <person name="Hegedus B."/>
            <person name="Baldrian P."/>
            <person name="Stursova M."/>
            <person name="Weitz H."/>
            <person name="Taylor A."/>
            <person name="Grigoriev I.V."/>
            <person name="Nagy L.G."/>
            <person name="Martin F."/>
            <person name="Kauserud H."/>
        </authorList>
    </citation>
    <scope>NUCLEOTIDE SEQUENCE</scope>
    <source>
        <strain evidence="6">9284</strain>
    </source>
</reference>
<feature type="region of interest" description="Disordered" evidence="3">
    <location>
        <begin position="328"/>
        <end position="370"/>
    </location>
</feature>
<dbReference type="GO" id="GO:0007266">
    <property type="term" value="P:Rho protein signal transduction"/>
    <property type="evidence" value="ECO:0007669"/>
    <property type="project" value="TreeGrafter"/>
</dbReference>
<dbReference type="InterPro" id="IPR039801">
    <property type="entry name" value="EPS8-like"/>
</dbReference>
<evidence type="ECO:0000313" key="6">
    <source>
        <dbReference type="EMBL" id="KAJ7646703.1"/>
    </source>
</evidence>
<dbReference type="SUPFAM" id="SSF56112">
    <property type="entry name" value="Protein kinase-like (PK-like)"/>
    <property type="match status" value="1"/>
</dbReference>
<dbReference type="GO" id="GO:0035023">
    <property type="term" value="P:regulation of Rho protein signal transduction"/>
    <property type="evidence" value="ECO:0007669"/>
    <property type="project" value="TreeGrafter"/>
</dbReference>
<dbReference type="Gene3D" id="1.10.510.10">
    <property type="entry name" value="Transferase(Phosphotransferase) domain 1"/>
    <property type="match status" value="1"/>
</dbReference>
<proteinExistence type="predicted"/>
<dbReference type="PROSITE" id="PS50002">
    <property type="entry name" value="SH3"/>
    <property type="match status" value="2"/>
</dbReference>
<dbReference type="Pfam" id="PF07714">
    <property type="entry name" value="PK_Tyr_Ser-Thr"/>
    <property type="match status" value="1"/>
</dbReference>
<dbReference type="EMBL" id="JARKIF010000002">
    <property type="protein sequence ID" value="KAJ7646703.1"/>
    <property type="molecule type" value="Genomic_DNA"/>
</dbReference>
<accession>A0AAD7CEC8</accession>
<keyword evidence="7" id="KW-1185">Reference proteome</keyword>
<dbReference type="GO" id="GO:0005886">
    <property type="term" value="C:plasma membrane"/>
    <property type="evidence" value="ECO:0007669"/>
    <property type="project" value="TreeGrafter"/>
</dbReference>
<name>A0AAD7CEC8_9AGAR</name>
<dbReference type="SUPFAM" id="SSF50044">
    <property type="entry name" value="SH3-domain"/>
    <property type="match status" value="2"/>
</dbReference>
<dbReference type="InterPro" id="IPR001452">
    <property type="entry name" value="SH3_domain"/>
</dbReference>
<keyword evidence="1 2" id="KW-0728">SH3 domain</keyword>
<feature type="compositionally biased region" description="Basic and acidic residues" evidence="3">
    <location>
        <begin position="118"/>
        <end position="127"/>
    </location>
</feature>
<protein>
    <submittedName>
        <fullName evidence="6">Uncharacterized protein</fullName>
    </submittedName>
</protein>
<feature type="compositionally biased region" description="Polar residues" evidence="3">
    <location>
        <begin position="81"/>
        <end position="96"/>
    </location>
</feature>
<dbReference type="InterPro" id="IPR036028">
    <property type="entry name" value="SH3-like_dom_sf"/>
</dbReference>
<dbReference type="InterPro" id="IPR001245">
    <property type="entry name" value="Ser-Thr/Tyr_kinase_cat_dom"/>
</dbReference>
<dbReference type="Proteomes" id="UP001221142">
    <property type="component" value="Unassembled WGS sequence"/>
</dbReference>
<evidence type="ECO:0000256" key="1">
    <source>
        <dbReference type="ARBA" id="ARBA00022443"/>
    </source>
</evidence>
<evidence type="ECO:0000256" key="3">
    <source>
        <dbReference type="SAM" id="MobiDB-lite"/>
    </source>
</evidence>